<evidence type="ECO:0000313" key="2">
    <source>
        <dbReference type="EMBL" id="MFE3872755.1"/>
    </source>
</evidence>
<dbReference type="Proteomes" id="UP001600107">
    <property type="component" value="Unassembled WGS sequence"/>
</dbReference>
<proteinExistence type="predicted"/>
<dbReference type="SUPFAM" id="SSF53474">
    <property type="entry name" value="alpha/beta-Hydrolases"/>
    <property type="match status" value="1"/>
</dbReference>
<feature type="domain" description="Serine aminopeptidase S33" evidence="1">
    <location>
        <begin position="102"/>
        <end position="208"/>
    </location>
</feature>
<protein>
    <submittedName>
        <fullName evidence="2">Alpha/beta hydrolase</fullName>
    </submittedName>
</protein>
<keyword evidence="3" id="KW-1185">Reference proteome</keyword>
<dbReference type="InterPro" id="IPR022742">
    <property type="entry name" value="Hydrolase_4"/>
</dbReference>
<dbReference type="InterPro" id="IPR029058">
    <property type="entry name" value="AB_hydrolase_fold"/>
</dbReference>
<accession>A0ABW6I8Y3</accession>
<dbReference type="EMBL" id="JBHZPY010000033">
    <property type="protein sequence ID" value="MFE3872755.1"/>
    <property type="molecule type" value="Genomic_DNA"/>
</dbReference>
<dbReference type="Gene3D" id="3.40.50.1820">
    <property type="entry name" value="alpha/beta hydrolase"/>
    <property type="match status" value="1"/>
</dbReference>
<comment type="caution">
    <text evidence="2">The sequence shown here is derived from an EMBL/GenBank/DDBJ whole genome shotgun (WGS) entry which is preliminary data.</text>
</comment>
<evidence type="ECO:0000259" key="1">
    <source>
        <dbReference type="Pfam" id="PF12146"/>
    </source>
</evidence>
<dbReference type="RefSeq" id="WP_379853055.1">
    <property type="nucleotide sequence ID" value="NZ_JBHZPY010000033.1"/>
</dbReference>
<reference evidence="2 3" key="1">
    <citation type="submission" date="2024-06" db="EMBL/GenBank/DDBJ databases">
        <title>Flavobacterium spp. isolated from glacier.</title>
        <authorList>
            <person name="Han D."/>
        </authorList>
    </citation>
    <scope>NUCLEOTIDE SEQUENCE [LARGE SCALE GENOMIC DNA]</scope>
    <source>
        <strain evidence="2 3">ZS1P70</strain>
    </source>
</reference>
<organism evidence="2 3">
    <name type="scientific">Flavobacterium zhoui</name>
    <dbReference type="NCBI Taxonomy" id="3230414"/>
    <lineage>
        <taxon>Bacteria</taxon>
        <taxon>Pseudomonadati</taxon>
        <taxon>Bacteroidota</taxon>
        <taxon>Flavobacteriia</taxon>
        <taxon>Flavobacteriales</taxon>
        <taxon>Flavobacteriaceae</taxon>
        <taxon>Flavobacterium</taxon>
    </lineage>
</organism>
<dbReference type="PANTHER" id="PTHR12277">
    <property type="entry name" value="ALPHA/BETA HYDROLASE DOMAIN-CONTAINING PROTEIN"/>
    <property type="match status" value="1"/>
</dbReference>
<dbReference type="PANTHER" id="PTHR12277:SF81">
    <property type="entry name" value="PROTEIN ABHD13"/>
    <property type="match status" value="1"/>
</dbReference>
<dbReference type="PROSITE" id="PS51257">
    <property type="entry name" value="PROKAR_LIPOPROTEIN"/>
    <property type="match status" value="1"/>
</dbReference>
<dbReference type="Pfam" id="PF12146">
    <property type="entry name" value="Hydrolase_4"/>
    <property type="match status" value="1"/>
</dbReference>
<keyword evidence="2" id="KW-0378">Hydrolase</keyword>
<sequence>MQIQKKIKIVFTIAILFTLSSCAFNFTFFRPYKLPKSNFSVTVGTDTTFVKMDTITLQPTFLKRNKDTVDFGYSIESVIFKSSNGNKLNGWMLKPKNVKIIGTILHFHGSGGNLLYHHRAISPLTKFGFQIFTFDYSGFGYSEGKSTRVSVVEDAYSAFDYTLNRKDVKQPKILLYGQSYGVHLATIVGVKQQSKIEGMILEAGFSSHRDEAVYTVPVIGNIVKQGICTKNEIKKFKKPLLIIHSKEDKKVPYYMGEKIFKNANEPKEFYQVDKAHIEALQYYSKEISSKIKKICKLE</sequence>
<dbReference type="GO" id="GO:0016787">
    <property type="term" value="F:hydrolase activity"/>
    <property type="evidence" value="ECO:0007669"/>
    <property type="project" value="UniProtKB-KW"/>
</dbReference>
<name>A0ABW6I8Y3_9FLAO</name>
<gene>
    <name evidence="2" type="ORF">ACFX5F_16175</name>
</gene>
<evidence type="ECO:0000313" key="3">
    <source>
        <dbReference type="Proteomes" id="UP001600107"/>
    </source>
</evidence>